<keyword evidence="3 5" id="KW-1133">Transmembrane helix</keyword>
<keyword evidence="7" id="KW-1185">Reference proteome</keyword>
<gene>
    <name evidence="6" type="ORF">RFI_25829</name>
</gene>
<feature type="transmembrane region" description="Helical" evidence="5">
    <location>
        <begin position="118"/>
        <end position="137"/>
    </location>
</feature>
<organism evidence="6 7">
    <name type="scientific">Reticulomyxa filosa</name>
    <dbReference type="NCBI Taxonomy" id="46433"/>
    <lineage>
        <taxon>Eukaryota</taxon>
        <taxon>Sar</taxon>
        <taxon>Rhizaria</taxon>
        <taxon>Retaria</taxon>
        <taxon>Foraminifera</taxon>
        <taxon>Monothalamids</taxon>
        <taxon>Reticulomyxidae</taxon>
        <taxon>Reticulomyxa</taxon>
    </lineage>
</organism>
<dbReference type="Proteomes" id="UP000023152">
    <property type="component" value="Unassembled WGS sequence"/>
</dbReference>
<protein>
    <submittedName>
        <fullName evidence="6">Uncharacterized protein</fullName>
    </submittedName>
</protein>
<accession>X6MDP9</accession>
<reference evidence="6 7" key="1">
    <citation type="journal article" date="2013" name="Curr. Biol.">
        <title>The Genome of the Foraminiferan Reticulomyxa filosa.</title>
        <authorList>
            <person name="Glockner G."/>
            <person name="Hulsmann N."/>
            <person name="Schleicher M."/>
            <person name="Noegel A.A."/>
            <person name="Eichinger L."/>
            <person name="Gallinger C."/>
            <person name="Pawlowski J."/>
            <person name="Sierra R."/>
            <person name="Euteneuer U."/>
            <person name="Pillet L."/>
            <person name="Moustafa A."/>
            <person name="Platzer M."/>
            <person name="Groth M."/>
            <person name="Szafranski K."/>
            <person name="Schliwa M."/>
        </authorList>
    </citation>
    <scope>NUCLEOTIDE SEQUENCE [LARGE SCALE GENOMIC DNA]</scope>
</reference>
<evidence type="ECO:0000313" key="6">
    <source>
        <dbReference type="EMBL" id="ETO11547.1"/>
    </source>
</evidence>
<sequence length="256" mass="29421">MTKSGKRARQIRKKREDLFKRYKSFSGENEPCCSDCFYEYVLCVRSDMCPDWMYRGLCVCCFWGTNERKVCAFTILYSKVYYCIYFVIIGITVTLVIYDLDKHRVLSGVQTEPVVMKALDVFCVCLMVFDIFMQILANPRKYWTSCTNIRVLNTAKRDIVDFSSYEDSFLIDYVQGKSAPPPQTHQTPHMSALLVGQESHSPHFAFVPTTTVVVSKDKATYNSFQSNVSINGRDHIDLDYGHITNTTNTNINANDN</sequence>
<name>X6MDP9_RETFI</name>
<evidence type="ECO:0000256" key="3">
    <source>
        <dbReference type="ARBA" id="ARBA00022989"/>
    </source>
</evidence>
<feature type="non-terminal residue" evidence="6">
    <location>
        <position position="256"/>
    </location>
</feature>
<evidence type="ECO:0000256" key="4">
    <source>
        <dbReference type="ARBA" id="ARBA00023136"/>
    </source>
</evidence>
<dbReference type="InterPro" id="IPR027359">
    <property type="entry name" value="Volt_channel_dom_sf"/>
</dbReference>
<evidence type="ECO:0000313" key="7">
    <source>
        <dbReference type="Proteomes" id="UP000023152"/>
    </source>
</evidence>
<evidence type="ECO:0000256" key="5">
    <source>
        <dbReference type="SAM" id="Phobius"/>
    </source>
</evidence>
<dbReference type="AlphaFoldDB" id="X6MDP9"/>
<dbReference type="GO" id="GO:0016020">
    <property type="term" value="C:membrane"/>
    <property type="evidence" value="ECO:0007669"/>
    <property type="project" value="UniProtKB-SubCell"/>
</dbReference>
<feature type="transmembrane region" description="Helical" evidence="5">
    <location>
        <begin position="80"/>
        <end position="98"/>
    </location>
</feature>
<evidence type="ECO:0000256" key="2">
    <source>
        <dbReference type="ARBA" id="ARBA00022692"/>
    </source>
</evidence>
<keyword evidence="2 5" id="KW-0812">Transmembrane</keyword>
<dbReference type="Gene3D" id="1.20.120.350">
    <property type="entry name" value="Voltage-gated potassium channels. Chain C"/>
    <property type="match status" value="1"/>
</dbReference>
<evidence type="ECO:0000256" key="1">
    <source>
        <dbReference type="ARBA" id="ARBA00004141"/>
    </source>
</evidence>
<comment type="caution">
    <text evidence="6">The sequence shown here is derived from an EMBL/GenBank/DDBJ whole genome shotgun (WGS) entry which is preliminary data.</text>
</comment>
<dbReference type="EMBL" id="ASPP01022355">
    <property type="protein sequence ID" value="ETO11547.1"/>
    <property type="molecule type" value="Genomic_DNA"/>
</dbReference>
<keyword evidence="4 5" id="KW-0472">Membrane</keyword>
<proteinExistence type="predicted"/>
<comment type="subcellular location">
    <subcellularLocation>
        <location evidence="1">Membrane</location>
        <topology evidence="1">Multi-pass membrane protein</topology>
    </subcellularLocation>
</comment>